<gene>
    <name evidence="8" type="ORF">PEDI_03000</name>
</gene>
<keyword evidence="4" id="KW-0808">Transferase</keyword>
<keyword evidence="9" id="KW-1185">Reference proteome</keyword>
<dbReference type="PANTHER" id="PTHR30606">
    <property type="entry name" value="LIPID A BIOSYNTHESIS LAUROYL ACYLTRANSFERASE"/>
    <property type="match status" value="1"/>
</dbReference>
<dbReference type="GO" id="GO:0016746">
    <property type="term" value="F:acyltransferase activity"/>
    <property type="evidence" value="ECO:0007669"/>
    <property type="project" value="UniProtKB-KW"/>
</dbReference>
<reference evidence="8 9" key="1">
    <citation type="submission" date="2021-12" db="EMBL/GenBank/DDBJ databases">
        <title>Genome sequencing of bacteria with rrn-lacking chromosome and rrn-plasmid.</title>
        <authorList>
            <person name="Anda M."/>
            <person name="Iwasaki W."/>
        </authorList>
    </citation>
    <scope>NUCLEOTIDE SEQUENCE [LARGE SCALE GENOMIC DNA]</scope>
    <source>
        <strain evidence="8 9">NBRC 15940</strain>
    </source>
</reference>
<organism evidence="8 9">
    <name type="scientific">Persicobacter diffluens</name>
    <dbReference type="NCBI Taxonomy" id="981"/>
    <lineage>
        <taxon>Bacteria</taxon>
        <taxon>Pseudomonadati</taxon>
        <taxon>Bacteroidota</taxon>
        <taxon>Cytophagia</taxon>
        <taxon>Cytophagales</taxon>
        <taxon>Persicobacteraceae</taxon>
        <taxon>Persicobacter</taxon>
    </lineage>
</organism>
<dbReference type="EMBL" id="BQKE01000001">
    <property type="protein sequence ID" value="GJM59748.1"/>
    <property type="molecule type" value="Genomic_DNA"/>
</dbReference>
<keyword evidence="6" id="KW-0012">Acyltransferase</keyword>
<dbReference type="PANTHER" id="PTHR30606:SF10">
    <property type="entry name" value="PHOSPHATIDYLINOSITOL MANNOSIDE ACYLTRANSFERASE"/>
    <property type="match status" value="1"/>
</dbReference>
<comment type="subcellular location">
    <subcellularLocation>
        <location evidence="1">Cell inner membrane</location>
    </subcellularLocation>
</comment>
<evidence type="ECO:0000256" key="1">
    <source>
        <dbReference type="ARBA" id="ARBA00004533"/>
    </source>
</evidence>
<feature type="transmembrane region" description="Helical" evidence="7">
    <location>
        <begin position="12"/>
        <end position="35"/>
    </location>
</feature>
<evidence type="ECO:0000256" key="4">
    <source>
        <dbReference type="ARBA" id="ARBA00022679"/>
    </source>
</evidence>
<dbReference type="AlphaFoldDB" id="A0AAN4VVL5"/>
<dbReference type="Pfam" id="PF03279">
    <property type="entry name" value="Lip_A_acyltrans"/>
    <property type="match status" value="1"/>
</dbReference>
<proteinExistence type="predicted"/>
<keyword evidence="7" id="KW-0812">Transmembrane</keyword>
<evidence type="ECO:0000313" key="8">
    <source>
        <dbReference type="EMBL" id="GJM59748.1"/>
    </source>
</evidence>
<keyword evidence="2" id="KW-1003">Cell membrane</keyword>
<dbReference type="Proteomes" id="UP001310022">
    <property type="component" value="Unassembled WGS sequence"/>
</dbReference>
<dbReference type="RefSeq" id="WP_338235712.1">
    <property type="nucleotide sequence ID" value="NZ_BQKE01000001.1"/>
</dbReference>
<evidence type="ECO:0000256" key="6">
    <source>
        <dbReference type="ARBA" id="ARBA00023315"/>
    </source>
</evidence>
<evidence type="ECO:0000256" key="2">
    <source>
        <dbReference type="ARBA" id="ARBA00022475"/>
    </source>
</evidence>
<keyword evidence="7" id="KW-1133">Transmembrane helix</keyword>
<evidence type="ECO:0000256" key="5">
    <source>
        <dbReference type="ARBA" id="ARBA00023136"/>
    </source>
</evidence>
<keyword evidence="3" id="KW-0997">Cell inner membrane</keyword>
<sequence>MQQFIYRFLFFPFFYLISLIPLRIMYLFSDCFYFVTYYLIGYRKKVVLDNLHRSFPEKSPKEIKAIARKHYRFFTDSLFETLKKLSISEKELRRRVEIEHYAEMYQLYKDKHSIIVVMGHYGSWELGGARIGLEEGHPLICIYKPLHNKMMDQLFLYIRTRFRGEVVATKNTPRVMLANRNRETAIVFLADQTPLLLSNSHWVKFLNQDTPVYRGTAQLAQKFDYPVVYAVVRRPKRGYYKVSFEVLTMDPKSLSDLEISRRHTRRLEEDIIAQPELWMWTHRRWKRAHQKPKDVQAVV</sequence>
<keyword evidence="5 7" id="KW-0472">Membrane</keyword>
<comment type="caution">
    <text evidence="8">The sequence shown here is derived from an EMBL/GenBank/DDBJ whole genome shotgun (WGS) entry which is preliminary data.</text>
</comment>
<dbReference type="GO" id="GO:0005886">
    <property type="term" value="C:plasma membrane"/>
    <property type="evidence" value="ECO:0007669"/>
    <property type="project" value="UniProtKB-SubCell"/>
</dbReference>
<evidence type="ECO:0000313" key="9">
    <source>
        <dbReference type="Proteomes" id="UP001310022"/>
    </source>
</evidence>
<dbReference type="GO" id="GO:0009247">
    <property type="term" value="P:glycolipid biosynthetic process"/>
    <property type="evidence" value="ECO:0007669"/>
    <property type="project" value="UniProtKB-ARBA"/>
</dbReference>
<dbReference type="InterPro" id="IPR004960">
    <property type="entry name" value="LipA_acyltrans"/>
</dbReference>
<evidence type="ECO:0000256" key="3">
    <source>
        <dbReference type="ARBA" id="ARBA00022519"/>
    </source>
</evidence>
<protein>
    <submittedName>
        <fullName evidence="8">Acetyltransferase</fullName>
    </submittedName>
</protein>
<name>A0AAN4VVL5_9BACT</name>
<evidence type="ECO:0000256" key="7">
    <source>
        <dbReference type="SAM" id="Phobius"/>
    </source>
</evidence>
<accession>A0AAN4VVL5</accession>
<dbReference type="CDD" id="cd07984">
    <property type="entry name" value="LPLAT_LABLAT-like"/>
    <property type="match status" value="1"/>
</dbReference>